<feature type="compositionally biased region" description="Polar residues" evidence="2">
    <location>
        <begin position="155"/>
        <end position="171"/>
    </location>
</feature>
<organism evidence="3 4">
    <name type="scientific">Paramuricea clavata</name>
    <name type="common">Red gorgonian</name>
    <name type="synonym">Violescent sea-whip</name>
    <dbReference type="NCBI Taxonomy" id="317549"/>
    <lineage>
        <taxon>Eukaryota</taxon>
        <taxon>Metazoa</taxon>
        <taxon>Cnidaria</taxon>
        <taxon>Anthozoa</taxon>
        <taxon>Octocorallia</taxon>
        <taxon>Malacalcyonacea</taxon>
        <taxon>Plexauridae</taxon>
        <taxon>Paramuricea</taxon>
    </lineage>
</organism>
<accession>A0A6S7K6I9</accession>
<feature type="compositionally biased region" description="Basic and acidic residues" evidence="2">
    <location>
        <begin position="11"/>
        <end position="24"/>
    </location>
</feature>
<sequence>MITDKLNTNSELRHEGNMAGESKKSRSLLACNADSYSQQTNNVSEYEAEKTSEFCYNSNNSRSCYCKDFTLQIKRIEVEMKLLQNRMDAHEIDDPTVPCNSDLSLRRENVRLQSDLESAKSTIKQLKRKVNELQSEKSSLTTVIRLLQEDNLQHTNYSDRNNNANDQQKNAWTAAKTPKKRRKRSTYVTKERLPTASTNAGTVETASTSAVTEENIALADTMPEELNVNGHSNSQGETQERSSNMQEEESRAHNSETTKPTKVIIAGDSMIKHLNGYIECLQKIRGSKFQHFLDALS</sequence>
<feature type="region of interest" description="Disordered" evidence="2">
    <location>
        <begin position="1"/>
        <end position="24"/>
    </location>
</feature>
<keyword evidence="1" id="KW-0175">Coiled coil</keyword>
<feature type="region of interest" description="Disordered" evidence="2">
    <location>
        <begin position="222"/>
        <end position="263"/>
    </location>
</feature>
<feature type="region of interest" description="Disordered" evidence="2">
    <location>
        <begin position="155"/>
        <end position="209"/>
    </location>
</feature>
<reference evidence="3" key="1">
    <citation type="submission" date="2020-04" db="EMBL/GenBank/DDBJ databases">
        <authorList>
            <person name="Alioto T."/>
            <person name="Alioto T."/>
            <person name="Gomez Garrido J."/>
        </authorList>
    </citation>
    <scope>NUCLEOTIDE SEQUENCE</scope>
    <source>
        <strain evidence="3">A484AB</strain>
    </source>
</reference>
<dbReference type="EMBL" id="CACRXK020024064">
    <property type="protein sequence ID" value="CAB4038314.1"/>
    <property type="molecule type" value="Genomic_DNA"/>
</dbReference>
<evidence type="ECO:0000313" key="4">
    <source>
        <dbReference type="Proteomes" id="UP001152795"/>
    </source>
</evidence>
<evidence type="ECO:0000313" key="3">
    <source>
        <dbReference type="EMBL" id="CAB4038314.1"/>
    </source>
</evidence>
<keyword evidence="4" id="KW-1185">Reference proteome</keyword>
<feature type="compositionally biased region" description="Polar residues" evidence="2">
    <location>
        <begin position="195"/>
        <end position="209"/>
    </location>
</feature>
<feature type="compositionally biased region" description="Polar residues" evidence="2">
    <location>
        <begin position="229"/>
        <end position="245"/>
    </location>
</feature>
<dbReference type="AlphaFoldDB" id="A0A6S7K6I9"/>
<dbReference type="Proteomes" id="UP001152795">
    <property type="component" value="Unassembled WGS sequence"/>
</dbReference>
<comment type="caution">
    <text evidence="3">The sequence shown here is derived from an EMBL/GenBank/DDBJ whole genome shotgun (WGS) entry which is preliminary data.</text>
</comment>
<feature type="compositionally biased region" description="Polar residues" evidence="2">
    <location>
        <begin position="1"/>
        <end position="10"/>
    </location>
</feature>
<evidence type="ECO:0000256" key="2">
    <source>
        <dbReference type="SAM" id="MobiDB-lite"/>
    </source>
</evidence>
<gene>
    <name evidence="3" type="ORF">PACLA_8A036737</name>
</gene>
<evidence type="ECO:0000256" key="1">
    <source>
        <dbReference type="SAM" id="Coils"/>
    </source>
</evidence>
<name>A0A6S7K6I9_PARCT</name>
<protein>
    <submittedName>
        <fullName evidence="3">Uncharacterized protein</fullName>
    </submittedName>
</protein>
<proteinExistence type="predicted"/>
<feature type="coiled-coil region" evidence="1">
    <location>
        <begin position="66"/>
        <end position="150"/>
    </location>
</feature>